<evidence type="ECO:0008006" key="8">
    <source>
        <dbReference type="Google" id="ProtNLM"/>
    </source>
</evidence>
<evidence type="ECO:0000256" key="2">
    <source>
        <dbReference type="ARBA" id="ARBA00022692"/>
    </source>
</evidence>
<evidence type="ECO:0000313" key="7">
    <source>
        <dbReference type="Proteomes" id="UP000011509"/>
    </source>
</evidence>
<dbReference type="Gene3D" id="1.20.120.1630">
    <property type="match status" value="1"/>
</dbReference>
<reference evidence="6 7" key="1">
    <citation type="journal article" date="2014" name="PLoS Genet.">
        <title>Phylogenetically driven sequencing of extremely halophilic archaea reveals strategies for static and dynamic osmo-response.</title>
        <authorList>
            <person name="Becker E.A."/>
            <person name="Seitzer P.M."/>
            <person name="Tritt A."/>
            <person name="Larsen D."/>
            <person name="Krusor M."/>
            <person name="Yao A.I."/>
            <person name="Wu D."/>
            <person name="Madern D."/>
            <person name="Eisen J.A."/>
            <person name="Darling A.E."/>
            <person name="Facciotti M.T."/>
        </authorList>
    </citation>
    <scope>NUCLEOTIDE SEQUENCE [LARGE SCALE GENOMIC DNA]</scope>
    <source>
        <strain evidence="6 7">DSM 10284</strain>
    </source>
</reference>
<gene>
    <name evidence="6" type="ORF">C464_03557</name>
</gene>
<dbReference type="AlphaFoldDB" id="M0EUD7"/>
<organism evidence="6 7">
    <name type="scientific">Halorubrum coriense DSM 10284</name>
    <dbReference type="NCBI Taxonomy" id="1227466"/>
    <lineage>
        <taxon>Archaea</taxon>
        <taxon>Methanobacteriati</taxon>
        <taxon>Methanobacteriota</taxon>
        <taxon>Stenosarchaea group</taxon>
        <taxon>Halobacteria</taxon>
        <taxon>Halobacteriales</taxon>
        <taxon>Haloferacaceae</taxon>
        <taxon>Halorubrum</taxon>
    </lineage>
</organism>
<dbReference type="RefSeq" id="WP_006112150.1">
    <property type="nucleotide sequence ID" value="NZ_AOJL01000017.1"/>
</dbReference>
<accession>M0EUD7</accession>
<dbReference type="PATRIC" id="fig|1227466.3.peg.713"/>
<proteinExistence type="predicted"/>
<evidence type="ECO:0000256" key="5">
    <source>
        <dbReference type="SAM" id="Phobius"/>
    </source>
</evidence>
<comment type="subcellular location">
    <subcellularLocation>
        <location evidence="1">Endomembrane system</location>
        <topology evidence="1">Multi-pass membrane protein</topology>
    </subcellularLocation>
</comment>
<dbReference type="OrthoDB" id="148346at2157"/>
<dbReference type="InterPro" id="IPR007318">
    <property type="entry name" value="Phopholipid_MeTrfase"/>
</dbReference>
<keyword evidence="4 5" id="KW-0472">Membrane</keyword>
<evidence type="ECO:0000256" key="1">
    <source>
        <dbReference type="ARBA" id="ARBA00004127"/>
    </source>
</evidence>
<name>M0EUD7_9EURY</name>
<feature type="transmembrane region" description="Helical" evidence="5">
    <location>
        <begin position="126"/>
        <end position="153"/>
    </location>
</feature>
<dbReference type="EMBL" id="AOJL01000017">
    <property type="protein sequence ID" value="ELZ50024.1"/>
    <property type="molecule type" value="Genomic_DNA"/>
</dbReference>
<comment type="caution">
    <text evidence="6">The sequence shown here is derived from an EMBL/GenBank/DDBJ whole genome shotgun (WGS) entry which is preliminary data.</text>
</comment>
<dbReference type="Pfam" id="PF04191">
    <property type="entry name" value="PEMT"/>
    <property type="match status" value="1"/>
</dbReference>
<protein>
    <recommendedName>
        <fullName evidence="8">Steroid 5-alpha reductase C-terminal domain-containing protein</fullName>
    </recommendedName>
</protein>
<evidence type="ECO:0000256" key="4">
    <source>
        <dbReference type="ARBA" id="ARBA00023136"/>
    </source>
</evidence>
<dbReference type="GO" id="GO:0012505">
    <property type="term" value="C:endomembrane system"/>
    <property type="evidence" value="ECO:0007669"/>
    <property type="project" value="UniProtKB-SubCell"/>
</dbReference>
<dbReference type="STRING" id="1227466.C464_03557"/>
<evidence type="ECO:0000313" key="6">
    <source>
        <dbReference type="EMBL" id="ELZ50024.1"/>
    </source>
</evidence>
<keyword evidence="7" id="KW-1185">Reference proteome</keyword>
<feature type="transmembrane region" description="Helical" evidence="5">
    <location>
        <begin position="43"/>
        <end position="64"/>
    </location>
</feature>
<sequence length="201" mass="21658">MLAYAPFAAGLLCATVLLVGFAATAFGDDYRFWPPGPDERKRRVYLLCSNGFLLCTLLTVVLDAGSVTIPLWSRAVGGVVAVPAVGLLTRSAADLGEAESAGRAGELRTDGLYRYTRNPQNLGAIFLWWAVAVASASLLVGVLAGAITTWMVVQSLIEEPWLREQYDGYAEYAGSVPRFVGIRSVRRAVETIRSDRPDADS</sequence>
<keyword evidence="3 5" id="KW-1133">Transmembrane helix</keyword>
<evidence type="ECO:0000256" key="3">
    <source>
        <dbReference type="ARBA" id="ARBA00022989"/>
    </source>
</evidence>
<keyword evidence="2 5" id="KW-0812">Transmembrane</keyword>
<dbReference type="Proteomes" id="UP000011509">
    <property type="component" value="Unassembled WGS sequence"/>
</dbReference>